<dbReference type="Gene3D" id="3.40.50.150">
    <property type="entry name" value="Vaccinia Virus protein VP39"/>
    <property type="match status" value="1"/>
</dbReference>
<comment type="catalytic activity">
    <reaction evidence="6">
        <text>4-demethyl-7-[(3S)-3-amino-3-carboxypropyl]wyosine(37) in tRNA(Phe) + S-adenosyl-L-methionine = 7-[(3S)-3-amino-3-carboxypropyl]wyosine(37) in tRNA(Phe) + S-adenosyl-L-homocysteine + H(+)</text>
        <dbReference type="Rhea" id="RHEA:36635"/>
        <dbReference type="Rhea" id="RHEA-COMP:10378"/>
        <dbReference type="Rhea" id="RHEA-COMP:10379"/>
        <dbReference type="ChEBI" id="CHEBI:15378"/>
        <dbReference type="ChEBI" id="CHEBI:57856"/>
        <dbReference type="ChEBI" id="CHEBI:59789"/>
        <dbReference type="ChEBI" id="CHEBI:73543"/>
        <dbReference type="ChEBI" id="CHEBI:73550"/>
        <dbReference type="EC" id="2.1.1.282"/>
    </reaction>
</comment>
<evidence type="ECO:0000256" key="2">
    <source>
        <dbReference type="ARBA" id="ARBA00022603"/>
    </source>
</evidence>
<accession>A0AAW1XHM6</accession>
<evidence type="ECO:0000256" key="4">
    <source>
        <dbReference type="ARBA" id="ARBA00022691"/>
    </source>
</evidence>
<dbReference type="Pfam" id="PF01344">
    <property type="entry name" value="Kelch_1"/>
    <property type="match status" value="1"/>
</dbReference>
<comment type="pathway">
    <text evidence="1">tRNA modification; wybutosine-tRNA(Phe) biosynthesis.</text>
</comment>
<comment type="caution">
    <text evidence="10">The sequence shown here is derived from an EMBL/GenBank/DDBJ whole genome shotgun (WGS) entry which is preliminary data.</text>
</comment>
<keyword evidence="4" id="KW-0949">S-adenosyl-L-methionine</keyword>
<evidence type="ECO:0000313" key="11">
    <source>
        <dbReference type="Proteomes" id="UP001457282"/>
    </source>
</evidence>
<dbReference type="InterPro" id="IPR036602">
    <property type="entry name" value="tRNA_yW-synthesising-like_sf"/>
</dbReference>
<comment type="catalytic activity">
    <reaction evidence="7">
        <text>4-demethylwyosine(37) in tRNA(Phe) + S-adenosyl-L-methionine = 4-demethyl-7-[(3S)-3-amino-3-carboxypropyl]wyosine(37) in tRNA(Phe) + S-methyl-5'-thioadenosine + H(+)</text>
        <dbReference type="Rhea" id="RHEA:36355"/>
        <dbReference type="Rhea" id="RHEA-COMP:10164"/>
        <dbReference type="Rhea" id="RHEA-COMP:10378"/>
        <dbReference type="ChEBI" id="CHEBI:15378"/>
        <dbReference type="ChEBI" id="CHEBI:17509"/>
        <dbReference type="ChEBI" id="CHEBI:59789"/>
        <dbReference type="ChEBI" id="CHEBI:64315"/>
        <dbReference type="ChEBI" id="CHEBI:73550"/>
        <dbReference type="EC" id="2.5.1.114"/>
    </reaction>
</comment>
<sequence length="987" mass="109063">MEFEKRKAATLASLRSEETDKSPKGTVDTPIIPLLDVLNRHPNYFTTSSCSGRISILSQPTRKESKKKASGGTWLFITHDPADPDSVLDLIFRSDPTHLRDDQNDLVFRFEPLIIAVECKDVASAQSLVSKAIACGFRESGITNSNKRVIIAIRCSIRLEVPLGKRGTDAFLEALQSDSGGFVRPTVENGCENAHSGSRAVPGCSSLSVVQIEVSGEPEENLYLWGHSACTLGNKTQTGILVFGGFGGMGRHGRRNHSLLVEPLSGSLRAIQVESSPSPRLGHTSSLVGDCVFVIGGRADPEKILSDVWVLNAEKNEWKLLECSGDVFPPRHRHAAAAVGSKIYVFGGLNNETVTSSLHVLDTDSLLWRELLVSGEGPCARHSHSMVACGSQLYTFGGYDGQEALGDLYRFDIQTSKWKKVKAAGRSPHARFSHSMFVYRNHLGVIGGCPVRQHCQELAILDLRLCMWRHVKLETTGEDLFVRSTAHVFGDDLVMIGGGASCYAFGTKFSKPVKINLIPLMLRDDNLKPLIGELHTDQIEIVKSQKSRHPWVQNVQTLTEAPDLNFKSDLPMSDDNGKQMDAYWVLKLERKYAKIGKDILKKFGWLDLARKVYSVEGGLHICFPVSAKFSDVLNENQHCMESLFEGQSDHTCKPVIGEECLIDEVTCSKALDILKECGATKLVDEVAEVKRTAKSPLQIMTESVGSLIKDKGLPAELLEELSTRWERLGDIVVLPVTSFKNPLWDSIGEDLWPVIAKSVNAVRLARQGRVADTTTRDSTLEILLGDNGWVDHRENGILYSFDATKCMFSWGNLSEKLRMGSLDCRDEIIVDLFAGIGYFVLPFLVRAKAKLVYACEWNPHAVEALRRNVQANSVSDRCIILEGDNRTTAPKGVANRVCLGLIPSSESSWATAVGALRSEGGMLHIHGNVVDSEESSWTKYVSESVGETARSQGHCWEVSIEHLERVKWYAPHIRHVVADVRCRHTQK</sequence>
<evidence type="ECO:0000256" key="3">
    <source>
        <dbReference type="ARBA" id="ARBA00022679"/>
    </source>
</evidence>
<dbReference type="InterPro" id="IPR006652">
    <property type="entry name" value="Kelch_1"/>
</dbReference>
<dbReference type="Gene3D" id="3.30.1960.10">
    <property type="entry name" value="tRNA wybutosine-synthesizing-like"/>
    <property type="match status" value="1"/>
</dbReference>
<dbReference type="InterPro" id="IPR056744">
    <property type="entry name" value="TRM5/TYW2-like_N"/>
</dbReference>
<evidence type="ECO:0000256" key="1">
    <source>
        <dbReference type="ARBA" id="ARBA00004797"/>
    </source>
</evidence>
<dbReference type="InterPro" id="IPR003827">
    <property type="entry name" value="tRNA_yW-synthesising"/>
</dbReference>
<evidence type="ECO:0000256" key="7">
    <source>
        <dbReference type="ARBA" id="ARBA00049400"/>
    </source>
</evidence>
<dbReference type="InterPro" id="IPR030382">
    <property type="entry name" value="MeTrfase_TRM5/TYW2"/>
</dbReference>
<dbReference type="GO" id="GO:0008175">
    <property type="term" value="F:tRNA methyltransferase activity"/>
    <property type="evidence" value="ECO:0007669"/>
    <property type="project" value="TreeGrafter"/>
</dbReference>
<keyword evidence="3" id="KW-0808">Transferase</keyword>
<dbReference type="GO" id="GO:0031591">
    <property type="term" value="P:wybutosine biosynthetic process"/>
    <property type="evidence" value="ECO:0007669"/>
    <property type="project" value="TreeGrafter"/>
</dbReference>
<evidence type="ECO:0000256" key="6">
    <source>
        <dbReference type="ARBA" id="ARBA00049202"/>
    </source>
</evidence>
<dbReference type="Gene3D" id="2.120.10.80">
    <property type="entry name" value="Kelch-type beta propeller"/>
    <property type="match status" value="2"/>
</dbReference>
<evidence type="ECO:0000313" key="10">
    <source>
        <dbReference type="EMBL" id="KAK9936037.1"/>
    </source>
</evidence>
<dbReference type="CDD" id="cd02440">
    <property type="entry name" value="AdoMet_MTases"/>
    <property type="match status" value="1"/>
</dbReference>
<reference evidence="10 11" key="1">
    <citation type="journal article" date="2023" name="G3 (Bethesda)">
        <title>A chromosome-length genome assembly and annotation of blackberry (Rubus argutus, cv. 'Hillquist').</title>
        <authorList>
            <person name="Bruna T."/>
            <person name="Aryal R."/>
            <person name="Dudchenko O."/>
            <person name="Sargent D.J."/>
            <person name="Mead D."/>
            <person name="Buti M."/>
            <person name="Cavallini A."/>
            <person name="Hytonen T."/>
            <person name="Andres J."/>
            <person name="Pham M."/>
            <person name="Weisz D."/>
            <person name="Mascagni F."/>
            <person name="Usai G."/>
            <person name="Natali L."/>
            <person name="Bassil N."/>
            <person name="Fernandez G.E."/>
            <person name="Lomsadze A."/>
            <person name="Armour M."/>
            <person name="Olukolu B."/>
            <person name="Poorten T."/>
            <person name="Britton C."/>
            <person name="Davik J."/>
            <person name="Ashrafi H."/>
            <person name="Aiden E.L."/>
            <person name="Borodovsky M."/>
            <person name="Worthington M."/>
        </authorList>
    </citation>
    <scope>NUCLEOTIDE SEQUENCE [LARGE SCALE GENOMIC DNA]</scope>
    <source>
        <strain evidence="10">PI 553951</strain>
    </source>
</reference>
<name>A0AAW1XHM6_RUBAR</name>
<gene>
    <name evidence="10" type="ORF">M0R45_012902</name>
</gene>
<dbReference type="SUPFAM" id="SSF117281">
    <property type="entry name" value="Kelch motif"/>
    <property type="match status" value="1"/>
</dbReference>
<dbReference type="FunFam" id="3.40.50.150:FF:000131">
    <property type="entry name" value="tRNA wybutosine-synthesizing protein 2/3/4"/>
    <property type="match status" value="1"/>
</dbReference>
<organism evidence="10 11">
    <name type="scientific">Rubus argutus</name>
    <name type="common">Southern blackberry</name>
    <dbReference type="NCBI Taxonomy" id="59490"/>
    <lineage>
        <taxon>Eukaryota</taxon>
        <taxon>Viridiplantae</taxon>
        <taxon>Streptophyta</taxon>
        <taxon>Embryophyta</taxon>
        <taxon>Tracheophyta</taxon>
        <taxon>Spermatophyta</taxon>
        <taxon>Magnoliopsida</taxon>
        <taxon>eudicotyledons</taxon>
        <taxon>Gunneridae</taxon>
        <taxon>Pentapetalae</taxon>
        <taxon>rosids</taxon>
        <taxon>fabids</taxon>
        <taxon>Rosales</taxon>
        <taxon>Rosaceae</taxon>
        <taxon>Rosoideae</taxon>
        <taxon>Rosoideae incertae sedis</taxon>
        <taxon>Rubus</taxon>
    </lineage>
</organism>
<dbReference type="Proteomes" id="UP001457282">
    <property type="component" value="Unassembled WGS sequence"/>
</dbReference>
<dbReference type="InterPro" id="IPR029063">
    <property type="entry name" value="SAM-dependent_MTases_sf"/>
</dbReference>
<dbReference type="PROSITE" id="PS51684">
    <property type="entry name" value="SAM_MT_TRM5_TYW2"/>
    <property type="match status" value="1"/>
</dbReference>
<feature type="region of interest" description="Disordered" evidence="8">
    <location>
        <begin position="1"/>
        <end position="25"/>
    </location>
</feature>
<dbReference type="SUPFAM" id="SSF53335">
    <property type="entry name" value="S-adenosyl-L-methionine-dependent methyltransferases"/>
    <property type="match status" value="1"/>
</dbReference>
<dbReference type="InterPro" id="IPR056743">
    <property type="entry name" value="TRM5-TYW2-like_MTfase"/>
</dbReference>
<dbReference type="Pfam" id="PF24681">
    <property type="entry name" value="Kelch_KLHDC2_KLHL20_DRC7"/>
    <property type="match status" value="1"/>
</dbReference>
<dbReference type="FunFam" id="2.120.10.80:FF:000128">
    <property type="entry name" value="tRNA wybutosine-synthesizing protein 2/3/4"/>
    <property type="match status" value="1"/>
</dbReference>
<dbReference type="GO" id="GO:0005737">
    <property type="term" value="C:cytoplasm"/>
    <property type="evidence" value="ECO:0007669"/>
    <property type="project" value="TreeGrafter"/>
</dbReference>
<dbReference type="PANTHER" id="PTHR23245:SF25">
    <property type="entry name" value="TRNA WYBUTOSINE-SYNTHESIZING PROTEIN 2 HOMOLOG"/>
    <property type="match status" value="1"/>
</dbReference>
<evidence type="ECO:0000259" key="9">
    <source>
        <dbReference type="PROSITE" id="PS51684"/>
    </source>
</evidence>
<protein>
    <recommendedName>
        <fullName evidence="9">SAM-dependent methyltransferase TRM5/TYW2-type domain-containing protein</fullName>
    </recommendedName>
</protein>
<keyword evidence="5" id="KW-0819">tRNA processing</keyword>
<dbReference type="EMBL" id="JBEDUW010000003">
    <property type="protein sequence ID" value="KAK9936037.1"/>
    <property type="molecule type" value="Genomic_DNA"/>
</dbReference>
<dbReference type="SUPFAM" id="SSF111278">
    <property type="entry name" value="SSo0622-like"/>
    <property type="match status" value="1"/>
</dbReference>
<dbReference type="PANTHER" id="PTHR23245">
    <property type="entry name" value="TRNA METHYLTRANSFERASE"/>
    <property type="match status" value="1"/>
</dbReference>
<dbReference type="GO" id="GO:0102522">
    <property type="term" value="F:tRNA 4-demethylwyosine alpha-amino-alpha-carboxypropyltransferase activity"/>
    <property type="evidence" value="ECO:0007669"/>
    <property type="project" value="UniProtKB-EC"/>
</dbReference>
<dbReference type="AlphaFoldDB" id="A0AAW1XHM6"/>
<dbReference type="SMART" id="SM00612">
    <property type="entry name" value="Kelch"/>
    <property type="match status" value="3"/>
</dbReference>
<dbReference type="InterPro" id="IPR015915">
    <property type="entry name" value="Kelch-typ_b-propeller"/>
</dbReference>
<evidence type="ECO:0000256" key="5">
    <source>
        <dbReference type="ARBA" id="ARBA00022694"/>
    </source>
</evidence>
<feature type="domain" description="SAM-dependent methyltransferase TRM5/TYW2-type" evidence="9">
    <location>
        <begin position="725"/>
        <end position="984"/>
    </location>
</feature>
<dbReference type="GO" id="GO:0030488">
    <property type="term" value="P:tRNA methylation"/>
    <property type="evidence" value="ECO:0007669"/>
    <property type="project" value="TreeGrafter"/>
</dbReference>
<keyword evidence="2" id="KW-0489">Methyltransferase</keyword>
<dbReference type="Pfam" id="PF25133">
    <property type="entry name" value="TYW2_N_2"/>
    <property type="match status" value="1"/>
</dbReference>
<evidence type="ECO:0000256" key="8">
    <source>
        <dbReference type="SAM" id="MobiDB-lite"/>
    </source>
</evidence>
<dbReference type="Pfam" id="PF02475">
    <property type="entry name" value="TRM5-TYW2_MTfase"/>
    <property type="match status" value="1"/>
</dbReference>
<keyword evidence="11" id="KW-1185">Reference proteome</keyword>
<dbReference type="Gene3D" id="3.30.300.110">
    <property type="entry name" value="Met-10+ protein-like domains"/>
    <property type="match status" value="1"/>
</dbReference>
<dbReference type="Pfam" id="PF02676">
    <property type="entry name" value="TYW3"/>
    <property type="match status" value="1"/>
</dbReference>
<proteinExistence type="predicted"/>